<gene>
    <name evidence="10" type="ORF">MSPICULIGERA_LOCUS8242</name>
</gene>
<evidence type="ECO:0000313" key="10">
    <source>
        <dbReference type="EMBL" id="CAJ0569780.1"/>
    </source>
</evidence>
<evidence type="ECO:0000256" key="4">
    <source>
        <dbReference type="ARBA" id="ARBA00022692"/>
    </source>
</evidence>
<protein>
    <recommendedName>
        <fullName evidence="3">sphingolipid 4-desaturase</fullName>
        <ecNumber evidence="3">1.14.19.17</ecNumber>
    </recommendedName>
</protein>
<dbReference type="InterPro" id="IPR011388">
    <property type="entry name" value="DES1/DES2"/>
</dbReference>
<keyword evidence="7" id="KW-0443">Lipid metabolism</keyword>
<evidence type="ECO:0000256" key="6">
    <source>
        <dbReference type="ARBA" id="ARBA00023002"/>
    </source>
</evidence>
<evidence type="ECO:0000256" key="3">
    <source>
        <dbReference type="ARBA" id="ARBA00012021"/>
    </source>
</evidence>
<dbReference type="GO" id="GO:0046513">
    <property type="term" value="P:ceramide biosynthetic process"/>
    <property type="evidence" value="ECO:0007669"/>
    <property type="project" value="TreeGrafter"/>
</dbReference>
<evidence type="ECO:0000256" key="5">
    <source>
        <dbReference type="ARBA" id="ARBA00022989"/>
    </source>
</evidence>
<dbReference type="InterPro" id="IPR013866">
    <property type="entry name" value="Sphingolipid_d4-desaturase_N"/>
</dbReference>
<comment type="caution">
    <text evidence="10">The sequence shown here is derived from an EMBL/GenBank/DDBJ whole genome shotgun (WGS) entry which is preliminary data.</text>
</comment>
<name>A0AA36CIQ3_9BILA</name>
<comment type="similarity">
    <text evidence="2">Belongs to the fatty acid desaturase type 1 family. DEGS subfamily.</text>
</comment>
<organism evidence="10 11">
    <name type="scientific">Mesorhabditis spiculigera</name>
    <dbReference type="NCBI Taxonomy" id="96644"/>
    <lineage>
        <taxon>Eukaryota</taxon>
        <taxon>Metazoa</taxon>
        <taxon>Ecdysozoa</taxon>
        <taxon>Nematoda</taxon>
        <taxon>Chromadorea</taxon>
        <taxon>Rhabditida</taxon>
        <taxon>Rhabditina</taxon>
        <taxon>Rhabditomorpha</taxon>
        <taxon>Rhabditoidea</taxon>
        <taxon>Rhabditidae</taxon>
        <taxon>Mesorhabditinae</taxon>
        <taxon>Mesorhabditis</taxon>
    </lineage>
</organism>
<dbReference type="Pfam" id="PF00487">
    <property type="entry name" value="FA_desaturase"/>
    <property type="match status" value="1"/>
</dbReference>
<dbReference type="PIRSF" id="PIRSF017228">
    <property type="entry name" value="Sphnglp_dlt4_des"/>
    <property type="match status" value="1"/>
</dbReference>
<dbReference type="SMART" id="SM01269">
    <property type="entry name" value="Lipid_DES"/>
    <property type="match status" value="1"/>
</dbReference>
<evidence type="ECO:0000313" key="11">
    <source>
        <dbReference type="Proteomes" id="UP001177023"/>
    </source>
</evidence>
<evidence type="ECO:0000256" key="8">
    <source>
        <dbReference type="ARBA" id="ARBA00023136"/>
    </source>
</evidence>
<dbReference type="PANTHER" id="PTHR12879">
    <property type="entry name" value="SPHINGOLIPID DELTA 4 DESATURASE/C-4 HYDROXYLASE PROTEIN DES2"/>
    <property type="match status" value="1"/>
</dbReference>
<dbReference type="GO" id="GO:0016020">
    <property type="term" value="C:membrane"/>
    <property type="evidence" value="ECO:0007669"/>
    <property type="project" value="UniProtKB-SubCell"/>
</dbReference>
<accession>A0AA36CIQ3</accession>
<comment type="subcellular location">
    <subcellularLocation>
        <location evidence="1">Membrane</location>
        <topology evidence="1">Multi-pass membrane protein</topology>
    </subcellularLocation>
</comment>
<keyword evidence="6" id="KW-0560">Oxidoreductase</keyword>
<evidence type="ECO:0000256" key="2">
    <source>
        <dbReference type="ARBA" id="ARBA00006146"/>
    </source>
</evidence>
<keyword evidence="11" id="KW-1185">Reference proteome</keyword>
<dbReference type="Proteomes" id="UP001177023">
    <property type="component" value="Unassembled WGS sequence"/>
</dbReference>
<dbReference type="EMBL" id="CATQJA010002122">
    <property type="protein sequence ID" value="CAJ0569780.1"/>
    <property type="molecule type" value="Genomic_DNA"/>
</dbReference>
<evidence type="ECO:0000256" key="7">
    <source>
        <dbReference type="ARBA" id="ARBA00023098"/>
    </source>
</evidence>
<evidence type="ECO:0000259" key="9">
    <source>
        <dbReference type="SMART" id="SM01269"/>
    </source>
</evidence>
<dbReference type="GO" id="GO:0042284">
    <property type="term" value="F:sphingolipid delta-4 desaturase activity"/>
    <property type="evidence" value="ECO:0007669"/>
    <property type="project" value="UniProtKB-EC"/>
</dbReference>
<dbReference type="InterPro" id="IPR005804">
    <property type="entry name" value="FA_desaturase_dom"/>
</dbReference>
<feature type="non-terminal residue" evidence="10">
    <location>
        <position position="1"/>
    </location>
</feature>
<feature type="domain" description="Sphingolipid delta4-desaturase N-terminal" evidence="9">
    <location>
        <begin position="6"/>
        <end position="44"/>
    </location>
</feature>
<sequence length="355" mass="40756">MGQSVAKADNFAWSYTEEPHATRRKEILAKYPQVKELFGQDPAFKPTVACMVLAQICFAYLLRDSHWFLVLLQCYFVSGVFNHSLTLAIHEIAHNQAFGYTSPLANRLFGFFANLPLGLPMSVSFKKYHLEHHRHQGEDVIDTDVPSEIECHFFTTTLRKALWVVLQPVFYGIRPLLIYPKAVTDLELVNIAIQLSFNYAVYHYWGVKSLLYLFGGLVLGLGPHPLAGHFIAEHYTFQPGQETYSYYGLLNHVTFNVGYHVEHHDFPFVPGCNLPKVRHIAPEFYKDIKSHDSWTAVIYNFITDPKISLRNRIKRKLAPESEQHFYGVGTNETNYVYRSAEKLIKLASLPHMKSS</sequence>
<evidence type="ECO:0000256" key="1">
    <source>
        <dbReference type="ARBA" id="ARBA00004141"/>
    </source>
</evidence>
<dbReference type="PANTHER" id="PTHR12879:SF8">
    <property type="entry name" value="SPHINGOLIPID DELTA(4)-DESATURASE DES1"/>
    <property type="match status" value="1"/>
</dbReference>
<keyword evidence="8" id="KW-0472">Membrane</keyword>
<proteinExistence type="inferred from homology"/>
<reference evidence="10" key="1">
    <citation type="submission" date="2023-06" db="EMBL/GenBank/DDBJ databases">
        <authorList>
            <person name="Delattre M."/>
        </authorList>
    </citation>
    <scope>NUCLEOTIDE SEQUENCE</scope>
    <source>
        <strain evidence="10">AF72</strain>
    </source>
</reference>
<dbReference type="Pfam" id="PF08557">
    <property type="entry name" value="Lipid_DES"/>
    <property type="match status" value="1"/>
</dbReference>
<keyword evidence="4" id="KW-0812">Transmembrane</keyword>
<keyword evidence="5" id="KW-1133">Transmembrane helix</keyword>
<dbReference type="EC" id="1.14.19.17" evidence="3"/>
<dbReference type="CDD" id="cd03508">
    <property type="entry name" value="Delta4-sphingolipid-FADS-like"/>
    <property type="match status" value="1"/>
</dbReference>
<dbReference type="AlphaFoldDB" id="A0AA36CIQ3"/>